<dbReference type="CDD" id="cd00371">
    <property type="entry name" value="HMA"/>
    <property type="match status" value="1"/>
</dbReference>
<accession>A0A3Q9I9K1</accession>
<feature type="domain" description="HMA" evidence="1">
    <location>
        <begin position="2"/>
        <end position="66"/>
    </location>
</feature>
<reference evidence="3" key="1">
    <citation type="submission" date="2018-12" db="EMBL/GenBank/DDBJ databases">
        <title>Complete genome sequence of Paenibacillus sp. MBLB1234.</title>
        <authorList>
            <person name="Nam Y.-D."/>
            <person name="Kang J."/>
            <person name="Chung W.-H."/>
            <person name="Park Y.S."/>
        </authorList>
    </citation>
    <scope>NUCLEOTIDE SEQUENCE [LARGE SCALE GENOMIC DNA]</scope>
    <source>
        <strain evidence="3">MBLB1234</strain>
    </source>
</reference>
<evidence type="ECO:0000313" key="2">
    <source>
        <dbReference type="EMBL" id="AZS13378.1"/>
    </source>
</evidence>
<name>A0A3Q9I9K1_9BACL</name>
<dbReference type="Pfam" id="PF00403">
    <property type="entry name" value="HMA"/>
    <property type="match status" value="1"/>
</dbReference>
<dbReference type="RefSeq" id="WP_126994992.1">
    <property type="nucleotide sequence ID" value="NZ_CP034346.1"/>
</dbReference>
<dbReference type="KEGG" id="plut:EI981_02075"/>
<dbReference type="InterPro" id="IPR036163">
    <property type="entry name" value="HMA_dom_sf"/>
</dbReference>
<dbReference type="GO" id="GO:0046872">
    <property type="term" value="F:metal ion binding"/>
    <property type="evidence" value="ECO:0007669"/>
    <property type="project" value="InterPro"/>
</dbReference>
<dbReference type="InterPro" id="IPR006121">
    <property type="entry name" value="HMA_dom"/>
</dbReference>
<organism evidence="2 3">
    <name type="scientific">Paenibacillus lutimineralis</name>
    <dbReference type="NCBI Taxonomy" id="2707005"/>
    <lineage>
        <taxon>Bacteria</taxon>
        <taxon>Bacillati</taxon>
        <taxon>Bacillota</taxon>
        <taxon>Bacilli</taxon>
        <taxon>Bacillales</taxon>
        <taxon>Paenibacillaceae</taxon>
        <taxon>Paenibacillus</taxon>
    </lineage>
</organism>
<dbReference type="SUPFAM" id="SSF55008">
    <property type="entry name" value="HMA, heavy metal-associated domain"/>
    <property type="match status" value="1"/>
</dbReference>
<keyword evidence="3" id="KW-1185">Reference proteome</keyword>
<evidence type="ECO:0000313" key="3">
    <source>
        <dbReference type="Proteomes" id="UP000270678"/>
    </source>
</evidence>
<evidence type="ECO:0000259" key="1">
    <source>
        <dbReference type="PROSITE" id="PS50846"/>
    </source>
</evidence>
<sequence>MQETTVKVEGMNCGKCAKKVEGALEAIGAEGQVNLEEHTVNVKYDSSKVGLSDIKASIEAKGYRVAL</sequence>
<dbReference type="EMBL" id="CP034346">
    <property type="protein sequence ID" value="AZS13378.1"/>
    <property type="molecule type" value="Genomic_DNA"/>
</dbReference>
<dbReference type="Proteomes" id="UP000270678">
    <property type="component" value="Chromosome"/>
</dbReference>
<gene>
    <name evidence="2" type="ORF">EI981_02075</name>
</gene>
<dbReference type="OrthoDB" id="9813965at2"/>
<dbReference type="PROSITE" id="PS50846">
    <property type="entry name" value="HMA_2"/>
    <property type="match status" value="1"/>
</dbReference>
<protein>
    <submittedName>
        <fullName evidence="2">Copper chaperone</fullName>
    </submittedName>
</protein>
<dbReference type="AlphaFoldDB" id="A0A3Q9I9K1"/>
<dbReference type="Gene3D" id="3.30.70.100">
    <property type="match status" value="1"/>
</dbReference>
<proteinExistence type="predicted"/>